<accession>A0ABQ8F2U0</accession>
<feature type="region of interest" description="Disordered" evidence="1">
    <location>
        <begin position="1"/>
        <end position="23"/>
    </location>
</feature>
<sequence>MDTTTACQQATKSQADKEETPVELPADVVEEASPEPIVPMHFLKKSGNPLLGRLHKSNPLASTSPTDNIMSPATKKVEAKRGRLLNTIKPKSLNSRFAEAAEPSTVNDI</sequence>
<feature type="compositionally biased region" description="Polar residues" evidence="1">
    <location>
        <begin position="59"/>
        <end position="70"/>
    </location>
</feature>
<name>A0ABQ8F2U0_9FUNG</name>
<proteinExistence type="predicted"/>
<dbReference type="Proteomes" id="UP001648503">
    <property type="component" value="Unassembled WGS sequence"/>
</dbReference>
<dbReference type="EMBL" id="JAFCIX010000418">
    <property type="protein sequence ID" value="KAH6591114.1"/>
    <property type="molecule type" value="Genomic_DNA"/>
</dbReference>
<gene>
    <name evidence="2" type="ORF">BASA50_009116</name>
</gene>
<dbReference type="InterPro" id="IPR007727">
    <property type="entry name" value="Spo12"/>
</dbReference>
<evidence type="ECO:0000313" key="3">
    <source>
        <dbReference type="Proteomes" id="UP001648503"/>
    </source>
</evidence>
<evidence type="ECO:0000313" key="2">
    <source>
        <dbReference type="EMBL" id="KAH6591114.1"/>
    </source>
</evidence>
<organism evidence="2 3">
    <name type="scientific">Batrachochytrium salamandrivorans</name>
    <dbReference type="NCBI Taxonomy" id="1357716"/>
    <lineage>
        <taxon>Eukaryota</taxon>
        <taxon>Fungi</taxon>
        <taxon>Fungi incertae sedis</taxon>
        <taxon>Chytridiomycota</taxon>
        <taxon>Chytridiomycota incertae sedis</taxon>
        <taxon>Chytridiomycetes</taxon>
        <taxon>Rhizophydiales</taxon>
        <taxon>Rhizophydiales incertae sedis</taxon>
        <taxon>Batrachochytrium</taxon>
    </lineage>
</organism>
<feature type="compositionally biased region" description="Polar residues" evidence="1">
    <location>
        <begin position="1"/>
        <end position="13"/>
    </location>
</feature>
<comment type="caution">
    <text evidence="2">The sequence shown here is derived from an EMBL/GenBank/DDBJ whole genome shotgun (WGS) entry which is preliminary data.</text>
</comment>
<protein>
    <submittedName>
        <fullName evidence="2">Uncharacterized protein</fullName>
    </submittedName>
</protein>
<feature type="region of interest" description="Disordered" evidence="1">
    <location>
        <begin position="49"/>
        <end position="70"/>
    </location>
</feature>
<dbReference type="Pfam" id="PF05032">
    <property type="entry name" value="Spo12"/>
    <property type="match status" value="1"/>
</dbReference>
<reference evidence="2 3" key="1">
    <citation type="submission" date="2021-02" db="EMBL/GenBank/DDBJ databases">
        <title>Variation within the Batrachochytrium salamandrivorans European outbreak.</title>
        <authorList>
            <person name="Kelly M."/>
            <person name="Pasmans F."/>
            <person name="Shea T.P."/>
            <person name="Munoz J.F."/>
            <person name="Carranza S."/>
            <person name="Cuomo C.A."/>
            <person name="Martel A."/>
        </authorList>
    </citation>
    <scope>NUCLEOTIDE SEQUENCE [LARGE SCALE GENOMIC DNA]</scope>
    <source>
        <strain evidence="2 3">AMFP18/2</strain>
    </source>
</reference>
<evidence type="ECO:0000256" key="1">
    <source>
        <dbReference type="SAM" id="MobiDB-lite"/>
    </source>
</evidence>
<keyword evidence="3" id="KW-1185">Reference proteome</keyword>